<organism evidence="1 2">
    <name type="scientific">Parascaris equorum</name>
    <name type="common">Equine roundworm</name>
    <dbReference type="NCBI Taxonomy" id="6256"/>
    <lineage>
        <taxon>Eukaryota</taxon>
        <taxon>Metazoa</taxon>
        <taxon>Ecdysozoa</taxon>
        <taxon>Nematoda</taxon>
        <taxon>Chromadorea</taxon>
        <taxon>Rhabditida</taxon>
        <taxon>Spirurina</taxon>
        <taxon>Ascaridomorpha</taxon>
        <taxon>Ascaridoidea</taxon>
        <taxon>Ascarididae</taxon>
        <taxon>Parascaris</taxon>
    </lineage>
</organism>
<proteinExistence type="predicted"/>
<dbReference type="AlphaFoldDB" id="A0A914R8G0"/>
<dbReference type="WBParaSite" id="PEQ_0000294401-mRNA-1">
    <property type="protein sequence ID" value="PEQ_0000294401-mRNA-1"/>
    <property type="gene ID" value="PEQ_0000294401"/>
</dbReference>
<keyword evidence="1" id="KW-1185">Reference proteome</keyword>
<evidence type="ECO:0000313" key="1">
    <source>
        <dbReference type="Proteomes" id="UP000887564"/>
    </source>
</evidence>
<sequence>MSIVWTMDPTHSAEMFDEFKLNQKNPDVDRAVAIRGDDDEGISRGDDGEGFFYSIGL</sequence>
<accession>A0A914R8G0</accession>
<reference evidence="2" key="1">
    <citation type="submission" date="2022-11" db="UniProtKB">
        <authorList>
            <consortium name="WormBaseParasite"/>
        </authorList>
    </citation>
    <scope>IDENTIFICATION</scope>
</reference>
<protein>
    <submittedName>
        <fullName evidence="2">Uncharacterized protein</fullName>
    </submittedName>
</protein>
<dbReference type="Proteomes" id="UP000887564">
    <property type="component" value="Unplaced"/>
</dbReference>
<evidence type="ECO:0000313" key="2">
    <source>
        <dbReference type="WBParaSite" id="PEQ_0000294401-mRNA-1"/>
    </source>
</evidence>
<name>A0A914R8G0_PAREQ</name>